<dbReference type="Proteomes" id="UP001432027">
    <property type="component" value="Unassembled WGS sequence"/>
</dbReference>
<feature type="non-terminal residue" evidence="3">
    <location>
        <position position="1"/>
    </location>
</feature>
<comment type="caution">
    <text evidence="3">The sequence shown here is derived from an EMBL/GenBank/DDBJ whole genome shotgun (WGS) entry which is preliminary data.</text>
</comment>
<feature type="transmembrane region" description="Helical" evidence="1">
    <location>
        <begin position="45"/>
        <end position="65"/>
    </location>
</feature>
<dbReference type="AlphaFoldDB" id="A0AAV5UDY5"/>
<gene>
    <name evidence="3" type="ORF">PENTCL1PPCAC_26830</name>
</gene>
<keyword evidence="1" id="KW-0812">Transmembrane</keyword>
<sequence length="174" mass="20619">FSHRVVLFTLLLFSFIHEIRCLGFTRQVEMIIHGDLGRWLQVVAIGWSVLTVVWLIAFLAIWMHWMRLQGDYSSRVLFVSNLVKQVEDTNLFGETEIMEGNDDKFLSTREFKKKKAEKKKPRDSSGTEQWKKIVHFLKEERKSTSANMIELRNLFRTRVSENFVKSYTVKDEEK</sequence>
<name>A0AAV5UDY5_9BILA</name>
<feature type="signal peptide" evidence="2">
    <location>
        <begin position="1"/>
        <end position="21"/>
    </location>
</feature>
<accession>A0AAV5UDY5</accession>
<keyword evidence="1" id="KW-1133">Transmembrane helix</keyword>
<dbReference type="EMBL" id="BTSX01000006">
    <property type="protein sequence ID" value="GMT04656.1"/>
    <property type="molecule type" value="Genomic_DNA"/>
</dbReference>
<keyword evidence="1" id="KW-0472">Membrane</keyword>
<evidence type="ECO:0000313" key="4">
    <source>
        <dbReference type="Proteomes" id="UP001432027"/>
    </source>
</evidence>
<keyword evidence="4" id="KW-1185">Reference proteome</keyword>
<protein>
    <submittedName>
        <fullName evidence="3">Uncharacterized protein</fullName>
    </submittedName>
</protein>
<feature type="chain" id="PRO_5043596356" evidence="2">
    <location>
        <begin position="22"/>
        <end position="174"/>
    </location>
</feature>
<evidence type="ECO:0000313" key="3">
    <source>
        <dbReference type="EMBL" id="GMT04656.1"/>
    </source>
</evidence>
<reference evidence="3" key="1">
    <citation type="submission" date="2023-10" db="EMBL/GenBank/DDBJ databases">
        <title>Genome assembly of Pristionchus species.</title>
        <authorList>
            <person name="Yoshida K."/>
            <person name="Sommer R.J."/>
        </authorList>
    </citation>
    <scope>NUCLEOTIDE SEQUENCE</scope>
    <source>
        <strain evidence="3">RS0144</strain>
    </source>
</reference>
<evidence type="ECO:0000256" key="1">
    <source>
        <dbReference type="SAM" id="Phobius"/>
    </source>
</evidence>
<proteinExistence type="predicted"/>
<evidence type="ECO:0000256" key="2">
    <source>
        <dbReference type="SAM" id="SignalP"/>
    </source>
</evidence>
<keyword evidence="2" id="KW-0732">Signal</keyword>
<organism evidence="3 4">
    <name type="scientific">Pristionchus entomophagus</name>
    <dbReference type="NCBI Taxonomy" id="358040"/>
    <lineage>
        <taxon>Eukaryota</taxon>
        <taxon>Metazoa</taxon>
        <taxon>Ecdysozoa</taxon>
        <taxon>Nematoda</taxon>
        <taxon>Chromadorea</taxon>
        <taxon>Rhabditida</taxon>
        <taxon>Rhabditina</taxon>
        <taxon>Diplogasteromorpha</taxon>
        <taxon>Diplogasteroidea</taxon>
        <taxon>Neodiplogasteridae</taxon>
        <taxon>Pristionchus</taxon>
    </lineage>
</organism>